<feature type="domain" description="G" evidence="2">
    <location>
        <begin position="6"/>
        <end position="148"/>
    </location>
</feature>
<gene>
    <name evidence="3" type="ORF">MPL1_07648</name>
</gene>
<dbReference type="AlphaFoldDB" id="M7P0K2"/>
<organism evidence="3 4">
    <name type="scientific">Methylophaga lonarensis MPL</name>
    <dbReference type="NCBI Taxonomy" id="1286106"/>
    <lineage>
        <taxon>Bacteria</taxon>
        <taxon>Pseudomonadati</taxon>
        <taxon>Pseudomonadota</taxon>
        <taxon>Gammaproteobacteria</taxon>
        <taxon>Thiotrichales</taxon>
        <taxon>Piscirickettsiaceae</taxon>
        <taxon>Methylophaga</taxon>
    </lineage>
</organism>
<dbReference type="GO" id="GO:0002098">
    <property type="term" value="P:tRNA wobble uridine modification"/>
    <property type="evidence" value="ECO:0007669"/>
    <property type="project" value="TreeGrafter"/>
</dbReference>
<dbReference type="SUPFAM" id="SSF52540">
    <property type="entry name" value="P-loop containing nucleoside triphosphate hydrolases"/>
    <property type="match status" value="1"/>
</dbReference>
<dbReference type="CDD" id="cd00882">
    <property type="entry name" value="Ras_like_GTPase"/>
    <property type="match status" value="1"/>
</dbReference>
<evidence type="ECO:0000259" key="2">
    <source>
        <dbReference type="Pfam" id="PF01926"/>
    </source>
</evidence>
<dbReference type="OrthoDB" id="5406017at2"/>
<dbReference type="PANTHER" id="PTHR42714">
    <property type="entry name" value="TRNA MODIFICATION GTPASE GTPBP3"/>
    <property type="match status" value="1"/>
</dbReference>
<dbReference type="Pfam" id="PF11981">
    <property type="entry name" value="DUF3482"/>
    <property type="match status" value="1"/>
</dbReference>
<dbReference type="InterPro" id="IPR027417">
    <property type="entry name" value="P-loop_NTPase"/>
</dbReference>
<dbReference type="EMBL" id="APHR01000037">
    <property type="protein sequence ID" value="EMR13006.1"/>
    <property type="molecule type" value="Genomic_DNA"/>
</dbReference>
<keyword evidence="1" id="KW-0472">Membrane</keyword>
<dbReference type="Gene3D" id="3.40.50.300">
    <property type="entry name" value="P-loop containing nucleotide triphosphate hydrolases"/>
    <property type="match status" value="1"/>
</dbReference>
<name>M7P0K2_9GAMM</name>
<dbReference type="InterPro" id="IPR006073">
    <property type="entry name" value="GTP-bd"/>
</dbReference>
<dbReference type="GO" id="GO:0005525">
    <property type="term" value="F:GTP binding"/>
    <property type="evidence" value="ECO:0007669"/>
    <property type="project" value="InterPro"/>
</dbReference>
<dbReference type="GO" id="GO:0005829">
    <property type="term" value="C:cytosol"/>
    <property type="evidence" value="ECO:0007669"/>
    <property type="project" value="TreeGrafter"/>
</dbReference>
<reference evidence="3 4" key="1">
    <citation type="journal article" date="2013" name="Genome Announc.">
        <title>Draft Genome Sequence of Methylophaga lonarensis MPLT, a Haloalkaliphilic (Non-Methane-Utilizing) Methylotroph.</title>
        <authorList>
            <person name="Shetty S.A."/>
            <person name="Marathe N.P."/>
            <person name="Munot H."/>
            <person name="Antony C.P."/>
            <person name="Dhotre D.P."/>
            <person name="Murrell J.C."/>
            <person name="Shouche Y.S."/>
        </authorList>
    </citation>
    <scope>NUCLEOTIDE SEQUENCE [LARGE SCALE GENOMIC DNA]</scope>
    <source>
        <strain evidence="3 4">MPL</strain>
    </source>
</reference>
<dbReference type="InterPro" id="IPR021871">
    <property type="entry name" value="DUF3482"/>
</dbReference>
<sequence>MTLQLLVAGHTNTGKTSMLRTLGRRHEFGEVSALSGTTRTIEQMRLLDSQTLSIDIYDSPGFESAPELRDVLNPKIFNRRDQSEALSEALQDTEIQQQYGFEVLVLNTARQCDALLYIIDAREPVLEKYLDEIYLLGLCGKPIICLLNFTQGQHRGHEWRQKLADIGQHLVLAFDAVVYDWQAESLLYSALTNVLPDWQAAIQQLAQARQQENDWRLQGASFALAETLICLAAAEDIAAQDQPDKLQQQTAKLQQFVREQESACVEQILASYNYDPKLHGSQLHEDFANMAWQRDPFDAETLKQQGFDVVKTSAGGAGIGITIDLMTAGMTLGMPTLIGILAGGLLGARRMLRNIYLDKVRQATLIALADEIILLIASRNLALIKHLEHRGHGRMAALDSEHGQRLAFGGKINKPLLKARDYPAWAGYQSNQQLSSYLTMLSQSSVSQLIWQKLRKIVIESIAENKEARDQAVNELQKRIIAEIEKSPAEKV</sequence>
<proteinExistence type="predicted"/>
<dbReference type="GO" id="GO:0030488">
    <property type="term" value="P:tRNA methylation"/>
    <property type="evidence" value="ECO:0007669"/>
    <property type="project" value="TreeGrafter"/>
</dbReference>
<dbReference type="STRING" id="1286106.MPL1_07648"/>
<dbReference type="Pfam" id="PF01926">
    <property type="entry name" value="MMR_HSR1"/>
    <property type="match status" value="1"/>
</dbReference>
<dbReference type="PANTHER" id="PTHR42714:SF7">
    <property type="entry name" value="G DOMAIN-CONTAINING PROTEIN"/>
    <property type="match status" value="1"/>
</dbReference>
<dbReference type="Proteomes" id="UP000012019">
    <property type="component" value="Unassembled WGS sequence"/>
</dbReference>
<evidence type="ECO:0000313" key="3">
    <source>
        <dbReference type="EMBL" id="EMR13006.1"/>
    </source>
</evidence>
<dbReference type="eggNOG" id="COG1160">
    <property type="taxonomic scope" value="Bacteria"/>
</dbReference>
<dbReference type="PATRIC" id="fig|1286106.3.peg.1535"/>
<feature type="transmembrane region" description="Helical" evidence="1">
    <location>
        <begin position="332"/>
        <end position="352"/>
    </location>
</feature>
<dbReference type="RefSeq" id="WP_009726518.1">
    <property type="nucleotide sequence ID" value="NZ_APHR01000037.1"/>
</dbReference>
<evidence type="ECO:0000313" key="4">
    <source>
        <dbReference type="Proteomes" id="UP000012019"/>
    </source>
</evidence>
<protein>
    <recommendedName>
        <fullName evidence="2">G domain-containing protein</fullName>
    </recommendedName>
</protein>
<keyword evidence="4" id="KW-1185">Reference proteome</keyword>
<evidence type="ECO:0000256" key="1">
    <source>
        <dbReference type="SAM" id="Phobius"/>
    </source>
</evidence>
<accession>M7P0K2</accession>
<keyword evidence="1" id="KW-1133">Transmembrane helix</keyword>
<comment type="caution">
    <text evidence="3">The sequence shown here is derived from an EMBL/GenBank/DDBJ whole genome shotgun (WGS) entry which is preliminary data.</text>
</comment>
<keyword evidence="1" id="KW-0812">Transmembrane</keyword>